<dbReference type="Gene3D" id="1.20.120.1450">
    <property type="match status" value="1"/>
</dbReference>
<protein>
    <recommendedName>
        <fullName evidence="3">Heptaprenyl diphosphate synthase</fullName>
    </recommendedName>
</protein>
<evidence type="ECO:0000313" key="2">
    <source>
        <dbReference type="Proteomes" id="UP000321574"/>
    </source>
</evidence>
<dbReference type="AlphaFoldDB" id="A0A5C8P310"/>
<keyword evidence="2" id="KW-1185">Reference proteome</keyword>
<name>A0A5C8P310_9BACI</name>
<sequence>MHNISSELEKIKTDIEDEVHYKYLEKYIQKPKIEQEKLFLIYSILLNHNISFSKKNNYIITTMLVQLALDTHDLVNNDETVDQSGVTIEQQLNVLAGDYYSSLYYLFLSKIEEQRLIHTLAVAIREINEAKIKLYYHEFKSFEELLDIVKKIESTLYTHIALFIDESTLVPFIEEWLLLITLSKLKYKKEPTIFDKMYISSNDTDFMNFIDTQMEQQMRQLREITSQLPERYISLKNHSEIFLNKLVK</sequence>
<dbReference type="GO" id="GO:0009234">
    <property type="term" value="P:menaquinone biosynthetic process"/>
    <property type="evidence" value="ECO:0007669"/>
    <property type="project" value="InterPro"/>
</dbReference>
<dbReference type="Pfam" id="PF07307">
    <property type="entry name" value="HEPPP_synt_1"/>
    <property type="match status" value="1"/>
</dbReference>
<dbReference type="OrthoDB" id="2417886at2"/>
<dbReference type="RefSeq" id="WP_147665595.1">
    <property type="nucleotide sequence ID" value="NZ_VDUW01000001.1"/>
</dbReference>
<reference evidence="1 2" key="1">
    <citation type="submission" date="2019-06" db="EMBL/GenBank/DDBJ databases">
        <title>Cerasibacillus sp. nov., isolated from maize field.</title>
        <authorList>
            <person name="Lin S.-Y."/>
            <person name="Tsai C.-F."/>
            <person name="Young C.-C."/>
        </authorList>
    </citation>
    <scope>NUCLEOTIDE SEQUENCE [LARGE SCALE GENOMIC DNA]</scope>
    <source>
        <strain evidence="1 2">CC-CFT480</strain>
    </source>
</reference>
<comment type="caution">
    <text evidence="1">The sequence shown here is derived from an EMBL/GenBank/DDBJ whole genome shotgun (WGS) entry which is preliminary data.</text>
</comment>
<dbReference type="EMBL" id="VDUW01000001">
    <property type="protein sequence ID" value="TXL67858.1"/>
    <property type="molecule type" value="Genomic_DNA"/>
</dbReference>
<evidence type="ECO:0000313" key="1">
    <source>
        <dbReference type="EMBL" id="TXL67858.1"/>
    </source>
</evidence>
<accession>A0A5C8P310</accession>
<evidence type="ECO:0008006" key="3">
    <source>
        <dbReference type="Google" id="ProtNLM"/>
    </source>
</evidence>
<dbReference type="Proteomes" id="UP000321574">
    <property type="component" value="Unassembled WGS sequence"/>
</dbReference>
<dbReference type="InterPro" id="IPR009920">
    <property type="entry name" value="HEPPP_synth_su1"/>
</dbReference>
<gene>
    <name evidence="1" type="ORF">FHP05_02220</name>
</gene>
<organism evidence="1 2">
    <name type="scientific">Cerasibacillus terrae</name>
    <dbReference type="NCBI Taxonomy" id="2498845"/>
    <lineage>
        <taxon>Bacteria</taxon>
        <taxon>Bacillati</taxon>
        <taxon>Bacillota</taxon>
        <taxon>Bacilli</taxon>
        <taxon>Bacillales</taxon>
        <taxon>Bacillaceae</taxon>
        <taxon>Cerasibacillus</taxon>
    </lineage>
</organism>
<proteinExistence type="predicted"/>